<dbReference type="PANTHER" id="PTHR43032">
    <property type="entry name" value="PROTEIN-METHIONINE-SULFOXIDE REDUCTASE"/>
    <property type="match status" value="1"/>
</dbReference>
<evidence type="ECO:0000259" key="2">
    <source>
        <dbReference type="Pfam" id="PF00174"/>
    </source>
</evidence>
<dbReference type="InterPro" id="IPR016174">
    <property type="entry name" value="Di-haem_cyt_TM"/>
</dbReference>
<gene>
    <name evidence="3" type="ORF">GCM10023205_63330</name>
</gene>
<protein>
    <submittedName>
        <fullName evidence="3">Molybdopterin-dependent oxidoreductase</fullName>
    </submittedName>
</protein>
<dbReference type="Gene3D" id="3.90.420.10">
    <property type="entry name" value="Oxidoreductase, molybdopterin-binding domain"/>
    <property type="match status" value="1"/>
</dbReference>
<accession>A0ABP9I1R0</accession>
<comment type="caution">
    <text evidence="3">The sequence shown here is derived from an EMBL/GenBank/DDBJ whole genome shotgun (WGS) entry which is preliminary data.</text>
</comment>
<feature type="transmembrane region" description="Helical" evidence="1">
    <location>
        <begin position="141"/>
        <end position="162"/>
    </location>
</feature>
<dbReference type="Proteomes" id="UP001500466">
    <property type="component" value="Unassembled WGS sequence"/>
</dbReference>
<keyword evidence="1" id="KW-0472">Membrane</keyword>
<dbReference type="SUPFAM" id="SSF56524">
    <property type="entry name" value="Oxidoreductase molybdopterin-binding domain"/>
    <property type="match status" value="1"/>
</dbReference>
<keyword evidence="4" id="KW-1185">Reference proteome</keyword>
<evidence type="ECO:0000313" key="4">
    <source>
        <dbReference type="Proteomes" id="UP001500466"/>
    </source>
</evidence>
<dbReference type="InterPro" id="IPR000572">
    <property type="entry name" value="OxRdtase_Mopterin-bd_dom"/>
</dbReference>
<feature type="domain" description="Oxidoreductase molybdopterin-binding" evidence="2">
    <location>
        <begin position="272"/>
        <end position="408"/>
    </location>
</feature>
<dbReference type="PANTHER" id="PTHR43032:SF2">
    <property type="entry name" value="BLL0505 PROTEIN"/>
    <property type="match status" value="1"/>
</dbReference>
<keyword evidence="1" id="KW-0812">Transmembrane</keyword>
<dbReference type="Pfam" id="PF00174">
    <property type="entry name" value="Oxidored_molyb"/>
    <property type="match status" value="1"/>
</dbReference>
<dbReference type="InterPro" id="IPR036374">
    <property type="entry name" value="OxRdtase_Mopterin-bd_sf"/>
</dbReference>
<feature type="transmembrane region" description="Helical" evidence="1">
    <location>
        <begin position="100"/>
        <end position="120"/>
    </location>
</feature>
<feature type="transmembrane region" description="Helical" evidence="1">
    <location>
        <begin position="219"/>
        <end position="243"/>
    </location>
</feature>
<keyword evidence="1" id="KW-1133">Transmembrane helix</keyword>
<evidence type="ECO:0000313" key="3">
    <source>
        <dbReference type="EMBL" id="GAA4984551.1"/>
    </source>
</evidence>
<name>A0ABP9I1R0_9ACTN</name>
<dbReference type="PRINTS" id="PR00407">
    <property type="entry name" value="EUMOPTERIN"/>
</dbReference>
<evidence type="ECO:0000256" key="1">
    <source>
        <dbReference type="SAM" id="Phobius"/>
    </source>
</evidence>
<dbReference type="CDD" id="cd00321">
    <property type="entry name" value="SO_family_Moco"/>
    <property type="match status" value="1"/>
</dbReference>
<reference evidence="4" key="1">
    <citation type="journal article" date="2019" name="Int. J. Syst. Evol. Microbiol.">
        <title>The Global Catalogue of Microorganisms (GCM) 10K type strain sequencing project: providing services to taxonomists for standard genome sequencing and annotation.</title>
        <authorList>
            <consortium name="The Broad Institute Genomics Platform"/>
            <consortium name="The Broad Institute Genome Sequencing Center for Infectious Disease"/>
            <person name="Wu L."/>
            <person name="Ma J."/>
        </authorList>
    </citation>
    <scope>NUCLEOTIDE SEQUENCE [LARGE SCALE GENOMIC DNA]</scope>
    <source>
        <strain evidence="4">JCM 17986</strain>
    </source>
</reference>
<dbReference type="EMBL" id="BAABHS010000028">
    <property type="protein sequence ID" value="GAA4984551.1"/>
    <property type="molecule type" value="Genomic_DNA"/>
</dbReference>
<sequence length="409" mass="44624">MRAGGTRRCFPGLSAVMSRNRIPGDVPLPEPPEALRRGPLREGAFGKALHDPRTAVVVGRWLGPAFAVCFVTGLISHYMQHQPSWLSIPSRPVWGYRVTQGLHVATGIAAIPLLLVKLWVVYPRLYVWPPARSVRHAVERLTVAVLVAAALFELITGLINIVEWYPWPFPFVPVHFWIGWVATGSVVLHIAVQLPVIAAHWRRGPEALPAADGPSRRGLLAGLAASVGVVTLATVGETVAPLAEVSPLAFRRPRVGSQHLPVNRTAAAAGVLPVIHDPEWRLTVLGPQELSLSRGELLAMPQHTVKLPIACVEGWSASATWSGVRVRDLLDRAGAPHDATLRVVSLEKFGAYAVMEMRKEYTRDPLTLLALTVNGETLNEDHGYPARIIAPNRPGVLQTKWVDRMEVLA</sequence>
<dbReference type="InterPro" id="IPR008335">
    <property type="entry name" value="Mopterin_OxRdtase_euk"/>
</dbReference>
<feature type="transmembrane region" description="Helical" evidence="1">
    <location>
        <begin position="174"/>
        <end position="198"/>
    </location>
</feature>
<organism evidence="3 4">
    <name type="scientific">Yinghuangia aomiensis</name>
    <dbReference type="NCBI Taxonomy" id="676205"/>
    <lineage>
        <taxon>Bacteria</taxon>
        <taxon>Bacillati</taxon>
        <taxon>Actinomycetota</taxon>
        <taxon>Actinomycetes</taxon>
        <taxon>Kitasatosporales</taxon>
        <taxon>Streptomycetaceae</taxon>
        <taxon>Yinghuangia</taxon>
    </lineage>
</organism>
<proteinExistence type="predicted"/>
<feature type="transmembrane region" description="Helical" evidence="1">
    <location>
        <begin position="61"/>
        <end position="80"/>
    </location>
</feature>
<dbReference type="SUPFAM" id="SSF81342">
    <property type="entry name" value="Transmembrane di-heme cytochromes"/>
    <property type="match status" value="1"/>
</dbReference>